<dbReference type="GO" id="GO:0008270">
    <property type="term" value="F:zinc ion binding"/>
    <property type="evidence" value="ECO:0007669"/>
    <property type="project" value="InterPro"/>
</dbReference>
<dbReference type="InterPro" id="IPR024079">
    <property type="entry name" value="MetalloPept_cat_dom_sf"/>
</dbReference>
<reference evidence="7 8" key="1">
    <citation type="journal article" date="2017" name="PLoS ONE">
        <title>The Complete Genome Sequence of a Second Distinct Betabaculovirus from the True Armyworm, Mythimna unipuncta.</title>
        <authorList>
            <person name="Harrison R.L."/>
            <person name="Rowley D.L."/>
            <person name="Mowery J."/>
            <person name="Bauchan G.R."/>
            <person name="Theilmann D.A."/>
            <person name="Rohrmann G.F."/>
            <person name="Erlandson M.A."/>
        </authorList>
    </citation>
    <scope>NUCLEOTIDE SEQUENCE [LARGE SCALE GENOMIC DNA]</scope>
    <source>
        <strain evidence="7">MyunGV#8</strain>
    </source>
</reference>
<dbReference type="SMART" id="SM00235">
    <property type="entry name" value="ZnMc"/>
    <property type="match status" value="1"/>
</dbReference>
<dbReference type="Gene3D" id="3.40.390.10">
    <property type="entry name" value="Collagenase (Catalytic Domain)"/>
    <property type="match status" value="1"/>
</dbReference>
<dbReference type="GO" id="GO:0004222">
    <property type="term" value="F:metalloendopeptidase activity"/>
    <property type="evidence" value="ECO:0007669"/>
    <property type="project" value="InterPro"/>
</dbReference>
<evidence type="ECO:0000256" key="1">
    <source>
        <dbReference type="ARBA" id="ARBA00022670"/>
    </source>
</evidence>
<dbReference type="PANTHER" id="PTHR10201:SF323">
    <property type="entry name" value="MATRIX METALLOPROTEINASE-21"/>
    <property type="match status" value="1"/>
</dbReference>
<dbReference type="InterPro" id="IPR021190">
    <property type="entry name" value="Pept_M10A"/>
</dbReference>
<dbReference type="GO" id="GO:0006508">
    <property type="term" value="P:proteolysis"/>
    <property type="evidence" value="ECO:0007669"/>
    <property type="project" value="UniProtKB-KW"/>
</dbReference>
<keyword evidence="8" id="KW-1185">Reference proteome</keyword>
<organism evidence="7 8">
    <name type="scientific">Betabaculovirus altermyunipunctae</name>
    <dbReference type="NCBI Taxonomy" id="3051996"/>
    <lineage>
        <taxon>Viruses</taxon>
        <taxon>Viruses incertae sedis</taxon>
        <taxon>Naldaviricetes</taxon>
        <taxon>Lefavirales</taxon>
        <taxon>Baculoviridae</taxon>
        <taxon>Betabaculovirus</taxon>
    </lineage>
</organism>
<dbReference type="GeneID" id="39105871"/>
<dbReference type="Pfam" id="PF00413">
    <property type="entry name" value="Peptidase_M10"/>
    <property type="match status" value="1"/>
</dbReference>
<evidence type="ECO:0000256" key="3">
    <source>
        <dbReference type="ARBA" id="ARBA00022801"/>
    </source>
</evidence>
<sequence>MNILQVSFFCLTLSAGVWSTSLLDELPPRRHRLRQRVKFEPQTSTAYHTTTTTEFDIDMLKFSSEDQRVEFGRVNSHVNHTQDGGYYLKVNMSDEYAIAAAAENNNSILNDAFFRMPTNNMSEGLHNKPPVLIELYNNRDRLLCSGRSRIKRFAVDQRLVWDHENITWSLFSGVLPPRYTRNEIAQELGDAFMVWQKTTTWQNESVIYFTALHDNNPQANIKISFERGDHNDSRAFDGPGRVLAHTFLPPMGSVHFDVDEDWRVQDDDENDEGISLFLVAVHEIGHALGLLDTSVHEAIMYGYYDSNKTGLATDDINGLTQLYVDNPFRTTSTTTERATTVVTPTTTRRPVNAHNLIFDATPPSWLYETSPSLLEICAEPPAAVAMLDDKLHMVVGGRVWVYDDNGTVLKEGAPLDSVWSAMCDVDAVAQLGETVFATRGEVWFEFDRRNGSLKFAGRVQDVLGSANVTRIDALLVEDDERLYATYENTFYVLHDKRVVYSGPLRYKFRGVGLRLDYFVHLKKAGVYMAGVGRGYSSVQVVSKDSVVGNVYQSIKRVQRLMDQC</sequence>
<keyword evidence="2" id="KW-0479">Metal-binding</keyword>
<dbReference type="InterPro" id="IPR036375">
    <property type="entry name" value="Hemopexin-like_dom_sf"/>
</dbReference>
<dbReference type="PRINTS" id="PR00138">
    <property type="entry name" value="MATRIXIN"/>
</dbReference>
<dbReference type="InterPro" id="IPR033739">
    <property type="entry name" value="M10A_MMP"/>
</dbReference>
<dbReference type="GO" id="GO:0031012">
    <property type="term" value="C:extracellular matrix"/>
    <property type="evidence" value="ECO:0007669"/>
    <property type="project" value="InterPro"/>
</dbReference>
<feature type="domain" description="Peptidase metallopeptidase" evidence="6">
    <location>
        <begin position="157"/>
        <end position="325"/>
    </location>
</feature>
<evidence type="ECO:0000256" key="5">
    <source>
        <dbReference type="ARBA" id="ARBA00023049"/>
    </source>
</evidence>
<keyword evidence="3" id="KW-0378">Hydrolase</keyword>
<protein>
    <submittedName>
        <fullName evidence="7">Matrix metalloproteinase-like protein</fullName>
    </submittedName>
</protein>
<dbReference type="SUPFAM" id="SSF55486">
    <property type="entry name" value="Metalloproteases ('zincins'), catalytic domain"/>
    <property type="match status" value="1"/>
</dbReference>
<proteinExistence type="predicted"/>
<evidence type="ECO:0000313" key="8">
    <source>
        <dbReference type="Proteomes" id="UP000203651"/>
    </source>
</evidence>
<evidence type="ECO:0000313" key="7">
    <source>
        <dbReference type="EMBL" id="AQQ80307.1"/>
    </source>
</evidence>
<evidence type="ECO:0000256" key="4">
    <source>
        <dbReference type="ARBA" id="ARBA00022833"/>
    </source>
</evidence>
<dbReference type="RefSeq" id="YP_009345758.1">
    <property type="nucleotide sequence ID" value="NC_033780.2"/>
</dbReference>
<dbReference type="EMBL" id="KX855660">
    <property type="protein sequence ID" value="AQQ80307.1"/>
    <property type="molecule type" value="Genomic_DNA"/>
</dbReference>
<keyword evidence="4" id="KW-0862">Zinc</keyword>
<evidence type="ECO:0000256" key="2">
    <source>
        <dbReference type="ARBA" id="ARBA00022723"/>
    </source>
</evidence>
<evidence type="ECO:0000259" key="6">
    <source>
        <dbReference type="SMART" id="SM00235"/>
    </source>
</evidence>
<accession>A0A1S5YEC6</accession>
<keyword evidence="1" id="KW-0645">Protease</keyword>
<dbReference type="KEGG" id="vg:39105871"/>
<dbReference type="CDD" id="cd04278">
    <property type="entry name" value="ZnMc_MMP"/>
    <property type="match status" value="1"/>
</dbReference>
<name>A0A1S5YEC6_9BBAC</name>
<keyword evidence="5" id="KW-0482">Metalloprotease</keyword>
<dbReference type="InterPro" id="IPR006026">
    <property type="entry name" value="Peptidase_Metallo"/>
</dbReference>
<dbReference type="Gene3D" id="2.110.10.10">
    <property type="entry name" value="Hemopexin-like domain"/>
    <property type="match status" value="1"/>
</dbReference>
<dbReference type="Proteomes" id="UP000203651">
    <property type="component" value="Segment"/>
</dbReference>
<dbReference type="PANTHER" id="PTHR10201">
    <property type="entry name" value="MATRIX METALLOPROTEINASE"/>
    <property type="match status" value="1"/>
</dbReference>
<dbReference type="InterPro" id="IPR001818">
    <property type="entry name" value="Pept_M10_metallopeptidase"/>
</dbReference>
<dbReference type="SUPFAM" id="SSF50923">
    <property type="entry name" value="Hemopexin-like domain"/>
    <property type="match status" value="1"/>
</dbReference>